<dbReference type="Proteomes" id="UP001229421">
    <property type="component" value="Unassembled WGS sequence"/>
</dbReference>
<keyword evidence="1" id="KW-0472">Membrane</keyword>
<accession>A0AAD8NTN1</accession>
<gene>
    <name evidence="2" type="ORF">QVD17_22551</name>
</gene>
<sequence>MLLLCNLIICIIQIVSFVQLMVLLLLKSVFNNNNNNNNKIILLFITKHQDDHLICPISNDQPQQFSLVYLLL</sequence>
<dbReference type="AlphaFoldDB" id="A0AAD8NTN1"/>
<name>A0AAD8NTN1_TARER</name>
<keyword evidence="1" id="KW-0812">Transmembrane</keyword>
<dbReference type="EMBL" id="JAUHHV010000006">
    <property type="protein sequence ID" value="KAK1420724.1"/>
    <property type="molecule type" value="Genomic_DNA"/>
</dbReference>
<evidence type="ECO:0000313" key="2">
    <source>
        <dbReference type="EMBL" id="KAK1420724.1"/>
    </source>
</evidence>
<evidence type="ECO:0000256" key="1">
    <source>
        <dbReference type="SAM" id="Phobius"/>
    </source>
</evidence>
<organism evidence="2 3">
    <name type="scientific">Tagetes erecta</name>
    <name type="common">African marigold</name>
    <dbReference type="NCBI Taxonomy" id="13708"/>
    <lineage>
        <taxon>Eukaryota</taxon>
        <taxon>Viridiplantae</taxon>
        <taxon>Streptophyta</taxon>
        <taxon>Embryophyta</taxon>
        <taxon>Tracheophyta</taxon>
        <taxon>Spermatophyta</taxon>
        <taxon>Magnoliopsida</taxon>
        <taxon>eudicotyledons</taxon>
        <taxon>Gunneridae</taxon>
        <taxon>Pentapetalae</taxon>
        <taxon>asterids</taxon>
        <taxon>campanulids</taxon>
        <taxon>Asterales</taxon>
        <taxon>Asteraceae</taxon>
        <taxon>Asteroideae</taxon>
        <taxon>Heliantheae alliance</taxon>
        <taxon>Tageteae</taxon>
        <taxon>Tagetes</taxon>
    </lineage>
</organism>
<reference evidence="2" key="1">
    <citation type="journal article" date="2023" name="bioRxiv">
        <title>Improved chromosome-level genome assembly for marigold (Tagetes erecta).</title>
        <authorList>
            <person name="Jiang F."/>
            <person name="Yuan L."/>
            <person name="Wang S."/>
            <person name="Wang H."/>
            <person name="Xu D."/>
            <person name="Wang A."/>
            <person name="Fan W."/>
        </authorList>
    </citation>
    <scope>NUCLEOTIDE SEQUENCE</scope>
    <source>
        <strain evidence="2">WSJ</strain>
        <tissue evidence="2">Leaf</tissue>
    </source>
</reference>
<feature type="transmembrane region" description="Helical" evidence="1">
    <location>
        <begin position="6"/>
        <end position="26"/>
    </location>
</feature>
<keyword evidence="1" id="KW-1133">Transmembrane helix</keyword>
<protein>
    <submittedName>
        <fullName evidence="2">Uncharacterized protein</fullName>
    </submittedName>
</protein>
<evidence type="ECO:0000313" key="3">
    <source>
        <dbReference type="Proteomes" id="UP001229421"/>
    </source>
</evidence>
<proteinExistence type="predicted"/>
<comment type="caution">
    <text evidence="2">The sequence shown here is derived from an EMBL/GenBank/DDBJ whole genome shotgun (WGS) entry which is preliminary data.</text>
</comment>
<keyword evidence="3" id="KW-1185">Reference proteome</keyword>